<proteinExistence type="predicted"/>
<name>A0A326UBS4_THEHA</name>
<organism evidence="2 3">
    <name type="scientific">Thermosporothrix hazakensis</name>
    <dbReference type="NCBI Taxonomy" id="644383"/>
    <lineage>
        <taxon>Bacteria</taxon>
        <taxon>Bacillati</taxon>
        <taxon>Chloroflexota</taxon>
        <taxon>Ktedonobacteria</taxon>
        <taxon>Ktedonobacterales</taxon>
        <taxon>Thermosporotrichaceae</taxon>
        <taxon>Thermosporothrix</taxon>
    </lineage>
</organism>
<feature type="transmembrane region" description="Helical" evidence="1">
    <location>
        <begin position="12"/>
        <end position="32"/>
    </location>
</feature>
<keyword evidence="3" id="KW-1185">Reference proteome</keyword>
<dbReference type="AlphaFoldDB" id="A0A326UBS4"/>
<keyword evidence="1" id="KW-0472">Membrane</keyword>
<gene>
    <name evidence="2" type="ORF">EI42_01367</name>
</gene>
<dbReference type="Proteomes" id="UP000248806">
    <property type="component" value="Unassembled WGS sequence"/>
</dbReference>
<protein>
    <submittedName>
        <fullName evidence="2">Uncharacterized protein</fullName>
    </submittedName>
</protein>
<evidence type="ECO:0000313" key="3">
    <source>
        <dbReference type="Proteomes" id="UP000248806"/>
    </source>
</evidence>
<evidence type="ECO:0000313" key="2">
    <source>
        <dbReference type="EMBL" id="PZW32825.1"/>
    </source>
</evidence>
<dbReference type="RefSeq" id="WP_111320173.1">
    <property type="nucleotide sequence ID" value="NZ_BIFX01000001.1"/>
</dbReference>
<dbReference type="EMBL" id="QKUF01000003">
    <property type="protein sequence ID" value="PZW32825.1"/>
    <property type="molecule type" value="Genomic_DNA"/>
</dbReference>
<reference evidence="2 3" key="1">
    <citation type="submission" date="2018-06" db="EMBL/GenBank/DDBJ databases">
        <title>Genomic Encyclopedia of Archaeal and Bacterial Type Strains, Phase II (KMG-II): from individual species to whole genera.</title>
        <authorList>
            <person name="Goeker M."/>
        </authorList>
    </citation>
    <scope>NUCLEOTIDE SEQUENCE [LARGE SCALE GENOMIC DNA]</scope>
    <source>
        <strain evidence="2 3">ATCC BAA-1881</strain>
    </source>
</reference>
<comment type="caution">
    <text evidence="2">The sequence shown here is derived from an EMBL/GenBank/DDBJ whole genome shotgun (WGS) entry which is preliminary data.</text>
</comment>
<sequence length="104" mass="12510">MGDVASIESFLIFVGMVVLVAVLFTVGQWQWFRWQRVRDVRRTTRHAKRSARPMNMIEPQFVDPYTVSDPFQYRYRRLDDDSFYSDDTVPVPIPSQYSRYCRYE</sequence>
<evidence type="ECO:0000256" key="1">
    <source>
        <dbReference type="SAM" id="Phobius"/>
    </source>
</evidence>
<keyword evidence="1" id="KW-1133">Transmembrane helix</keyword>
<accession>A0A326UBS4</accession>
<keyword evidence="1" id="KW-0812">Transmembrane</keyword>